<dbReference type="GO" id="GO:0008344">
    <property type="term" value="P:adult locomotory behavior"/>
    <property type="evidence" value="ECO:0007669"/>
    <property type="project" value="TreeGrafter"/>
</dbReference>
<dbReference type="PROSITE" id="PS50097">
    <property type="entry name" value="BTB"/>
    <property type="match status" value="1"/>
</dbReference>
<reference evidence="3" key="2">
    <citation type="submission" date="2020-10" db="UniProtKB">
        <authorList>
            <consortium name="WormBaseParasite"/>
        </authorList>
    </citation>
    <scope>IDENTIFICATION</scope>
</reference>
<dbReference type="SMART" id="SM00225">
    <property type="entry name" value="BTB"/>
    <property type="match status" value="1"/>
</dbReference>
<keyword evidence="2" id="KW-1185">Reference proteome</keyword>
<evidence type="ECO:0000313" key="2">
    <source>
        <dbReference type="Proteomes" id="UP000492821"/>
    </source>
</evidence>
<dbReference type="GO" id="GO:0050804">
    <property type="term" value="P:modulation of chemical synaptic transmission"/>
    <property type="evidence" value="ECO:0007669"/>
    <property type="project" value="TreeGrafter"/>
</dbReference>
<dbReference type="GO" id="GO:0048512">
    <property type="term" value="P:circadian behavior"/>
    <property type="evidence" value="ECO:0007669"/>
    <property type="project" value="TreeGrafter"/>
</dbReference>
<dbReference type="InterPro" id="IPR011333">
    <property type="entry name" value="SKP1/BTB/POZ_sf"/>
</dbReference>
<dbReference type="SUPFAM" id="SSF49785">
    <property type="entry name" value="Galactose-binding domain-like"/>
    <property type="match status" value="2"/>
</dbReference>
<dbReference type="GO" id="GO:0005737">
    <property type="term" value="C:cytoplasm"/>
    <property type="evidence" value="ECO:0007669"/>
    <property type="project" value="TreeGrafter"/>
</dbReference>
<dbReference type="SUPFAM" id="SSF54695">
    <property type="entry name" value="POZ domain"/>
    <property type="match status" value="1"/>
</dbReference>
<accession>A0A7E4VI77</accession>
<dbReference type="WBParaSite" id="Pan_g21129.t1">
    <property type="protein sequence ID" value="Pan_g21129.t1"/>
    <property type="gene ID" value="Pan_g21129"/>
</dbReference>
<dbReference type="CDD" id="cd14733">
    <property type="entry name" value="BACK"/>
    <property type="match status" value="1"/>
</dbReference>
<dbReference type="Gene3D" id="2.60.120.260">
    <property type="entry name" value="Galactose-binding domain-like"/>
    <property type="match status" value="2"/>
</dbReference>
<dbReference type="InterPro" id="IPR011705">
    <property type="entry name" value="BACK"/>
</dbReference>
<protein>
    <submittedName>
        <fullName evidence="3">BTB domain-containing protein</fullName>
    </submittedName>
</protein>
<dbReference type="InterPro" id="IPR008979">
    <property type="entry name" value="Galactose-bd-like_sf"/>
</dbReference>
<dbReference type="Pfam" id="PF00651">
    <property type="entry name" value="BTB"/>
    <property type="match status" value="1"/>
</dbReference>
<sequence>MSVLVTAEAADILDKIGDLYLNEIHSDVVFIIDGERLPAHQNILSQRCSIFKAMFPPCNVLQEQVVELPEVPLEAFKLLLKFIYVGTVELGTVNIVTVFGTASIASTYEMTRLTERCIEHLKSICAVDNVVDILNKASEKSNETLIDYCIDYVCAHRAEIIGHESFNKLPVKALQRVLEKPTSEVSNDTIFHVFVEWMKSNPSESVHFPELLKQMDLVAMEIDEIVGTIRPLNLVDSNVLLDLACEHAKKLSHAIQHELENVPSTNQSVKGTNIISNEYATFFQAPSSTTFKHAIGKTNKSITIDLDSLCMLNYLEFYIAYGDLSYCIDVSKDNINWTRIIDYSKYVCRSLQRLYFKKQVLRYIRIRGTGPVGELFEISRFVTYYTTEPLEVDPETNIVIPAKNVALAEKNAVLTQGGAYSPNGMISSINNSSWSGHLIGEDPLIVQLPQPYILDSMNLLLHEYGFREFYDYNIEVSTDKINWTRVFSEKRVSRWRHVKFDKQPVVFIKLTGTYSTCHYFLCKRFECPAVTDF</sequence>
<dbReference type="Proteomes" id="UP000492821">
    <property type="component" value="Unassembled WGS sequence"/>
</dbReference>
<evidence type="ECO:0000259" key="1">
    <source>
        <dbReference type="PROSITE" id="PS50097"/>
    </source>
</evidence>
<evidence type="ECO:0000313" key="3">
    <source>
        <dbReference type="WBParaSite" id="Pan_g21129.t1"/>
    </source>
</evidence>
<dbReference type="InterPro" id="IPR052407">
    <property type="entry name" value="BTB_POZ_domain_cont_9"/>
</dbReference>
<dbReference type="Pfam" id="PF07707">
    <property type="entry name" value="BACK"/>
    <property type="match status" value="1"/>
</dbReference>
<dbReference type="Gene3D" id="3.30.710.10">
    <property type="entry name" value="Potassium Channel Kv1.1, Chain A"/>
    <property type="match status" value="1"/>
</dbReference>
<feature type="domain" description="BTB" evidence="1">
    <location>
        <begin position="26"/>
        <end position="92"/>
    </location>
</feature>
<name>A0A7E4VI77_PANRE</name>
<dbReference type="PANTHER" id="PTHR46306:SF1">
    <property type="entry name" value="BTB_POZ DOMAIN-CONTAINING PROTEIN 9"/>
    <property type="match status" value="1"/>
</dbReference>
<dbReference type="AlphaFoldDB" id="A0A7E4VI77"/>
<organism evidence="2 3">
    <name type="scientific">Panagrellus redivivus</name>
    <name type="common">Microworm</name>
    <dbReference type="NCBI Taxonomy" id="6233"/>
    <lineage>
        <taxon>Eukaryota</taxon>
        <taxon>Metazoa</taxon>
        <taxon>Ecdysozoa</taxon>
        <taxon>Nematoda</taxon>
        <taxon>Chromadorea</taxon>
        <taxon>Rhabditida</taxon>
        <taxon>Tylenchina</taxon>
        <taxon>Panagrolaimomorpha</taxon>
        <taxon>Panagrolaimoidea</taxon>
        <taxon>Panagrolaimidae</taxon>
        <taxon>Panagrellus</taxon>
    </lineage>
</organism>
<dbReference type="Gene3D" id="1.25.40.420">
    <property type="match status" value="1"/>
</dbReference>
<dbReference type="InterPro" id="IPR000210">
    <property type="entry name" value="BTB/POZ_dom"/>
</dbReference>
<proteinExistence type="predicted"/>
<reference evidence="2" key="1">
    <citation type="journal article" date="2013" name="Genetics">
        <title>The draft genome and transcriptome of Panagrellus redivivus are shaped by the harsh demands of a free-living lifestyle.</title>
        <authorList>
            <person name="Srinivasan J."/>
            <person name="Dillman A.R."/>
            <person name="Macchietto M.G."/>
            <person name="Heikkinen L."/>
            <person name="Lakso M."/>
            <person name="Fracchia K.M."/>
            <person name="Antoshechkin I."/>
            <person name="Mortazavi A."/>
            <person name="Wong G."/>
            <person name="Sternberg P.W."/>
        </authorList>
    </citation>
    <scope>NUCLEOTIDE SEQUENCE [LARGE SCALE GENOMIC DNA]</scope>
    <source>
        <strain evidence="2">MT8872</strain>
    </source>
</reference>
<dbReference type="SMART" id="SM00875">
    <property type="entry name" value="BACK"/>
    <property type="match status" value="1"/>
</dbReference>
<dbReference type="PANTHER" id="PTHR46306">
    <property type="entry name" value="BTB/POZ DOMAIN-CONTAINING PROTEIN 9"/>
    <property type="match status" value="1"/>
</dbReference>